<evidence type="ECO:0000313" key="16">
    <source>
        <dbReference type="Proteomes" id="UP001273531"/>
    </source>
</evidence>
<evidence type="ECO:0000259" key="14">
    <source>
        <dbReference type="Pfam" id="PF07715"/>
    </source>
</evidence>
<dbReference type="InterPro" id="IPR000531">
    <property type="entry name" value="Beta-barrel_TonB"/>
</dbReference>
<evidence type="ECO:0000256" key="5">
    <source>
        <dbReference type="ARBA" id="ARBA00022729"/>
    </source>
</evidence>
<evidence type="ECO:0000256" key="2">
    <source>
        <dbReference type="ARBA" id="ARBA00022448"/>
    </source>
</evidence>
<dbReference type="Gene3D" id="2.40.170.20">
    <property type="entry name" value="TonB-dependent receptor, beta-barrel domain"/>
    <property type="match status" value="1"/>
</dbReference>
<organism evidence="15 16">
    <name type="scientific">Sphingomonas agrestis</name>
    <dbReference type="NCBI Taxonomy" id="3080540"/>
    <lineage>
        <taxon>Bacteria</taxon>
        <taxon>Pseudomonadati</taxon>
        <taxon>Pseudomonadota</taxon>
        <taxon>Alphaproteobacteria</taxon>
        <taxon>Sphingomonadales</taxon>
        <taxon>Sphingomonadaceae</taxon>
        <taxon>Sphingomonas</taxon>
    </lineage>
</organism>
<keyword evidence="9 10" id="KW-0998">Cell outer membrane</keyword>
<keyword evidence="7 10" id="KW-0472">Membrane</keyword>
<evidence type="ECO:0000313" key="15">
    <source>
        <dbReference type="EMBL" id="MDV3457803.1"/>
    </source>
</evidence>
<comment type="subcellular location">
    <subcellularLocation>
        <location evidence="1 10">Cell outer membrane</location>
        <topology evidence="1 10">Multi-pass membrane protein</topology>
    </subcellularLocation>
</comment>
<dbReference type="InterPro" id="IPR039426">
    <property type="entry name" value="TonB-dep_rcpt-like"/>
</dbReference>
<evidence type="ECO:0000256" key="1">
    <source>
        <dbReference type="ARBA" id="ARBA00004571"/>
    </source>
</evidence>
<evidence type="ECO:0000256" key="4">
    <source>
        <dbReference type="ARBA" id="ARBA00022692"/>
    </source>
</evidence>
<protein>
    <submittedName>
        <fullName evidence="15">TonB-dependent receptor</fullName>
    </submittedName>
</protein>
<evidence type="ECO:0000256" key="7">
    <source>
        <dbReference type="ARBA" id="ARBA00023136"/>
    </source>
</evidence>
<comment type="caution">
    <text evidence="15">The sequence shown here is derived from an EMBL/GenBank/DDBJ whole genome shotgun (WGS) entry which is preliminary data.</text>
</comment>
<dbReference type="RefSeq" id="WP_317226931.1">
    <property type="nucleotide sequence ID" value="NZ_JAWJEJ010000001.1"/>
</dbReference>
<proteinExistence type="inferred from homology"/>
<dbReference type="Gene3D" id="2.170.130.10">
    <property type="entry name" value="TonB-dependent receptor, plug domain"/>
    <property type="match status" value="1"/>
</dbReference>
<dbReference type="EMBL" id="JAWJEJ010000001">
    <property type="protein sequence ID" value="MDV3457803.1"/>
    <property type="molecule type" value="Genomic_DNA"/>
</dbReference>
<evidence type="ECO:0000256" key="10">
    <source>
        <dbReference type="PROSITE-ProRule" id="PRU01360"/>
    </source>
</evidence>
<dbReference type="InterPro" id="IPR037066">
    <property type="entry name" value="Plug_dom_sf"/>
</dbReference>
<feature type="chain" id="PRO_5045607794" evidence="12">
    <location>
        <begin position="18"/>
        <end position="656"/>
    </location>
</feature>
<dbReference type="SUPFAM" id="SSF56935">
    <property type="entry name" value="Porins"/>
    <property type="match status" value="1"/>
</dbReference>
<evidence type="ECO:0000256" key="3">
    <source>
        <dbReference type="ARBA" id="ARBA00022452"/>
    </source>
</evidence>
<keyword evidence="5 12" id="KW-0732">Signal</keyword>
<gene>
    <name evidence="15" type="ORF">RZN05_12475</name>
</gene>
<keyword evidence="16" id="KW-1185">Reference proteome</keyword>
<evidence type="ECO:0000259" key="13">
    <source>
        <dbReference type="Pfam" id="PF00593"/>
    </source>
</evidence>
<evidence type="ECO:0000256" key="11">
    <source>
        <dbReference type="RuleBase" id="RU003357"/>
    </source>
</evidence>
<keyword evidence="2 10" id="KW-0813">Transport</keyword>
<feature type="domain" description="TonB-dependent receptor-like beta-barrel" evidence="13">
    <location>
        <begin position="276"/>
        <end position="609"/>
    </location>
</feature>
<evidence type="ECO:0000256" key="6">
    <source>
        <dbReference type="ARBA" id="ARBA00023077"/>
    </source>
</evidence>
<dbReference type="InterPro" id="IPR012910">
    <property type="entry name" value="Plug_dom"/>
</dbReference>
<evidence type="ECO:0000256" key="9">
    <source>
        <dbReference type="ARBA" id="ARBA00023237"/>
    </source>
</evidence>
<dbReference type="Proteomes" id="UP001273531">
    <property type="component" value="Unassembled WGS sequence"/>
</dbReference>
<dbReference type="PROSITE" id="PS52016">
    <property type="entry name" value="TONB_DEPENDENT_REC_3"/>
    <property type="match status" value="1"/>
</dbReference>
<dbReference type="Pfam" id="PF07715">
    <property type="entry name" value="Plug"/>
    <property type="match status" value="1"/>
</dbReference>
<keyword evidence="8 15" id="KW-0675">Receptor</keyword>
<evidence type="ECO:0000256" key="8">
    <source>
        <dbReference type="ARBA" id="ARBA00023170"/>
    </source>
</evidence>
<dbReference type="PANTHER" id="PTHR30069">
    <property type="entry name" value="TONB-DEPENDENT OUTER MEMBRANE RECEPTOR"/>
    <property type="match status" value="1"/>
</dbReference>
<evidence type="ECO:0000256" key="12">
    <source>
        <dbReference type="SAM" id="SignalP"/>
    </source>
</evidence>
<keyword evidence="3 10" id="KW-1134">Transmembrane beta strand</keyword>
<name>A0ABU3Y8R2_9SPHN</name>
<feature type="signal peptide" evidence="12">
    <location>
        <begin position="1"/>
        <end position="17"/>
    </location>
</feature>
<dbReference type="Pfam" id="PF00593">
    <property type="entry name" value="TonB_dep_Rec_b-barrel"/>
    <property type="match status" value="1"/>
</dbReference>
<comment type="similarity">
    <text evidence="10 11">Belongs to the TonB-dependent receptor family.</text>
</comment>
<keyword evidence="6 11" id="KW-0798">TonB box</keyword>
<dbReference type="InterPro" id="IPR036942">
    <property type="entry name" value="Beta-barrel_TonB_sf"/>
</dbReference>
<reference evidence="15 16" key="1">
    <citation type="submission" date="2023-10" db="EMBL/GenBank/DDBJ databases">
        <title>Sphingomonas sp. HF-S4 16S ribosomal RNA gene Genome sequencing and assembly.</title>
        <authorList>
            <person name="Lee H."/>
        </authorList>
    </citation>
    <scope>NUCLEOTIDE SEQUENCE [LARGE SCALE GENOMIC DNA]</scope>
    <source>
        <strain evidence="15 16">HF-S4</strain>
    </source>
</reference>
<feature type="domain" description="TonB-dependent receptor plug" evidence="14">
    <location>
        <begin position="53"/>
        <end position="162"/>
    </location>
</feature>
<accession>A0ABU3Y8R2</accession>
<sequence>MSVYWFALVSGALSAQAVPVPPLPFLQTPPAPEPQEAEDEEIVVQATRSGRRLSDEPLRVEVLDREEIEEKILMRPGNIAMMLSETSGLRVQVTAPAIGAANIRVQGLDGRFTQLLADGLPLYGGQASSLGLLQIPPTDLGRVEVIKGSVSALYGASALGGVINLVSRRPEDAPMAEVLFNATTRDGQDATAYVSAPVGRGFGASLTGGWHRQAVQDLDADGWIDIPGYDRWTIRPRLFWEGESGARLFLTAGTMAETRRGGTLPGSTTPDGGAFALRQRSERHDLGLSASAPVAEGTTLSVRGAATVQDHRHLYGNVDERDRHDTLFGEVSIAGGTDGTSWVGGVAYQRDDYHSRTFPVFDYRYQVPGAFAQIEQRIVPQLILAGSARLDFHNRFGTRFSPRLSLLWKPGGWTIRASSGRGYYAPTPFVEEIEAAGLSRLEPLGTLKAETAATTTLDIGYARGAWEANATLFGSTLSNATELLPIAPDRVRLVNLASDTRVRGLETLLRWRRGEIVTTANYVFTDASEADAATSVRRAKALTPRHTAGLVTMWEREDWHRVGLEVYYTGIQRLEDDPYRTRSRPYVEIGLLAEKTLGRVKLFVNAENILNVRQTRYDPILRRARAPDGRWTVDAWAPTEGFVLNGGIRLRLGSGG</sequence>
<keyword evidence="4 10" id="KW-0812">Transmembrane</keyword>
<dbReference type="PANTHER" id="PTHR30069:SF29">
    <property type="entry name" value="HEMOGLOBIN AND HEMOGLOBIN-HAPTOGLOBIN-BINDING PROTEIN 1-RELATED"/>
    <property type="match status" value="1"/>
</dbReference>